<evidence type="ECO:0000256" key="5">
    <source>
        <dbReference type="ARBA" id="ARBA00023136"/>
    </source>
</evidence>
<dbReference type="Proteomes" id="UP000515124">
    <property type="component" value="Unplaced"/>
</dbReference>
<keyword evidence="8" id="KW-1185">Reference proteome</keyword>
<feature type="transmembrane region" description="Helical" evidence="6">
    <location>
        <begin position="237"/>
        <end position="262"/>
    </location>
</feature>
<evidence type="ECO:0000313" key="9">
    <source>
        <dbReference type="RefSeq" id="XP_021800636.1"/>
    </source>
</evidence>
<feature type="transmembrane region" description="Helical" evidence="6">
    <location>
        <begin position="476"/>
        <end position="496"/>
    </location>
</feature>
<reference evidence="9" key="1">
    <citation type="submission" date="2025-08" db="UniProtKB">
        <authorList>
            <consortium name="RefSeq"/>
        </authorList>
    </citation>
    <scope>IDENTIFICATION</scope>
</reference>
<feature type="transmembrane region" description="Helical" evidence="6">
    <location>
        <begin position="306"/>
        <end position="325"/>
    </location>
</feature>
<feature type="transmembrane region" description="Helical" evidence="6">
    <location>
        <begin position="345"/>
        <end position="368"/>
    </location>
</feature>
<comment type="similarity">
    <text evidence="2 6">Belongs to the multi antimicrobial extrusion (MATE) (TC 2.A.66.1) family.</text>
</comment>
<dbReference type="GO" id="GO:0042910">
    <property type="term" value="F:xenobiotic transmembrane transporter activity"/>
    <property type="evidence" value="ECO:0007669"/>
    <property type="project" value="InterPro"/>
</dbReference>
<accession>A0A6P5RIJ9</accession>
<comment type="subcellular location">
    <subcellularLocation>
        <location evidence="1">Membrane</location>
        <topology evidence="1">Multi-pass membrane protein</topology>
    </subcellularLocation>
</comment>
<feature type="transmembrane region" description="Helical" evidence="6">
    <location>
        <begin position="212"/>
        <end position="230"/>
    </location>
</feature>
<dbReference type="GeneID" id="110744905"/>
<sequence length="514" mass="54942">MAEEQDLHAPVSKWKMPVGVFFKDARRVFKWDILGKEILDIALPAALATAADPIASLIDTAFIGHIGPVELAAAGVSIALFNQASRITIFPLVSITTSFVAEEDTVAKMNIKSEKSEQLQKADMLDDLEKGAAKPNGTAKENGKHLGNGKMEEKQKRHIASASTALIFGTILGLLQTIFLIFSTKVLLGVMGVKSDSPMLAPAQKYLKIRSIGAPAVLLTLAMQGIFRGFKDTKTPLYVIVVGYGVNIALDPLLIFVCGLGIRGAALAHVLSQYLMALVLFIILTKKIDLLPPSIKDLQFGRFLRNGTLLLARVVAVTFCVTLAASLAAREGPTPMAAFQTCLQVWLTSSLLADGLAVAGQAILACAFAEKDYKKALATATRVLQMSFILGVGLTFVVGIGLYFGAGIFSSDVNVLHLIRIGLPFVAATQPINSLSFVFDGVNFGASDFAYCAYSLVLVAIASIVSLFLLSKSHGFIGIWIALTIYMALRTFAGVWRMGTGTGPWRFLKGGSPP</sequence>
<dbReference type="PANTHER" id="PTHR42893:SF11">
    <property type="entry name" value="PROTEIN DETOXIFICATION 43"/>
    <property type="match status" value="1"/>
</dbReference>
<gene>
    <name evidence="9" type="primary">LOC110744905</name>
</gene>
<dbReference type="GO" id="GO:0016020">
    <property type="term" value="C:membrane"/>
    <property type="evidence" value="ECO:0007669"/>
    <property type="project" value="UniProtKB-SubCell"/>
</dbReference>
<dbReference type="GO" id="GO:0015297">
    <property type="term" value="F:antiporter activity"/>
    <property type="evidence" value="ECO:0007669"/>
    <property type="project" value="InterPro"/>
</dbReference>
<feature type="transmembrane region" description="Helical" evidence="6">
    <location>
        <begin position="451"/>
        <end position="470"/>
    </location>
</feature>
<keyword evidence="3 6" id="KW-0812">Transmembrane</keyword>
<evidence type="ECO:0000256" key="6">
    <source>
        <dbReference type="RuleBase" id="RU004914"/>
    </source>
</evidence>
<dbReference type="CDD" id="cd13136">
    <property type="entry name" value="MATE_DinF_like"/>
    <property type="match status" value="1"/>
</dbReference>
<evidence type="ECO:0000313" key="8">
    <source>
        <dbReference type="Proteomes" id="UP000515124"/>
    </source>
</evidence>
<comment type="caution">
    <text evidence="6">Lacks conserved residue(s) required for the propagation of feature annotation.</text>
</comment>
<keyword evidence="5 6" id="KW-0472">Membrane</keyword>
<dbReference type="PANTHER" id="PTHR42893">
    <property type="entry name" value="PROTEIN DETOXIFICATION 44, CHLOROPLASTIC-RELATED"/>
    <property type="match status" value="1"/>
</dbReference>
<evidence type="ECO:0000256" key="7">
    <source>
        <dbReference type="SAM" id="MobiDB-lite"/>
    </source>
</evidence>
<name>A0A6P5RIJ9_PRUAV</name>
<dbReference type="InterPro" id="IPR044644">
    <property type="entry name" value="DinF-like"/>
</dbReference>
<dbReference type="AlphaFoldDB" id="A0A6P5RIJ9"/>
<protein>
    <recommendedName>
        <fullName evidence="6">Protein DETOXIFICATION</fullName>
    </recommendedName>
    <alternativeName>
        <fullName evidence="6">Multidrug and toxic compound extrusion protein</fullName>
    </alternativeName>
</protein>
<dbReference type="NCBIfam" id="TIGR00797">
    <property type="entry name" value="matE"/>
    <property type="match status" value="1"/>
</dbReference>
<proteinExistence type="inferred from homology"/>
<feature type="transmembrane region" description="Helical" evidence="6">
    <location>
        <begin position="388"/>
        <end position="409"/>
    </location>
</feature>
<dbReference type="RefSeq" id="XP_021800636.1">
    <property type="nucleotide sequence ID" value="XM_021944944.1"/>
</dbReference>
<dbReference type="InterPro" id="IPR002528">
    <property type="entry name" value="MATE_fam"/>
</dbReference>
<feature type="region of interest" description="Disordered" evidence="7">
    <location>
        <begin position="130"/>
        <end position="152"/>
    </location>
</feature>
<keyword evidence="4 6" id="KW-1133">Transmembrane helix</keyword>
<dbReference type="GO" id="GO:0015137">
    <property type="term" value="F:citrate transmembrane transporter activity"/>
    <property type="evidence" value="ECO:0007669"/>
    <property type="project" value="TreeGrafter"/>
</dbReference>
<dbReference type="Pfam" id="PF01554">
    <property type="entry name" value="MatE"/>
    <property type="match status" value="2"/>
</dbReference>
<feature type="transmembrane region" description="Helical" evidence="6">
    <location>
        <begin position="159"/>
        <end position="182"/>
    </location>
</feature>
<organism evidence="8 9">
    <name type="scientific">Prunus avium</name>
    <name type="common">Cherry</name>
    <name type="synonym">Cerasus avium</name>
    <dbReference type="NCBI Taxonomy" id="42229"/>
    <lineage>
        <taxon>Eukaryota</taxon>
        <taxon>Viridiplantae</taxon>
        <taxon>Streptophyta</taxon>
        <taxon>Embryophyta</taxon>
        <taxon>Tracheophyta</taxon>
        <taxon>Spermatophyta</taxon>
        <taxon>Magnoliopsida</taxon>
        <taxon>eudicotyledons</taxon>
        <taxon>Gunneridae</taxon>
        <taxon>Pentapetalae</taxon>
        <taxon>rosids</taxon>
        <taxon>fabids</taxon>
        <taxon>Rosales</taxon>
        <taxon>Rosaceae</taxon>
        <taxon>Amygdaloideae</taxon>
        <taxon>Amygdaleae</taxon>
        <taxon>Prunus</taxon>
    </lineage>
</organism>
<evidence type="ECO:0000256" key="4">
    <source>
        <dbReference type="ARBA" id="ARBA00022989"/>
    </source>
</evidence>
<evidence type="ECO:0000256" key="1">
    <source>
        <dbReference type="ARBA" id="ARBA00004141"/>
    </source>
</evidence>
<evidence type="ECO:0000256" key="2">
    <source>
        <dbReference type="ARBA" id="ARBA00010199"/>
    </source>
</evidence>
<feature type="transmembrane region" description="Helical" evidence="6">
    <location>
        <begin position="268"/>
        <end position="285"/>
    </location>
</feature>
<evidence type="ECO:0000256" key="3">
    <source>
        <dbReference type="ARBA" id="ARBA00022692"/>
    </source>
</evidence>